<geneLocation type="plasmid" evidence="2">
    <name>pdfi3</name>
</geneLocation>
<reference evidence="1 2" key="1">
    <citation type="submission" date="2017-05" db="EMBL/GenBank/DDBJ databases">
        <title>The complete genome sequence of Deinococcus ficus isolated from the rhizosphere of the Ficus religiosa L. in Taiwan.</title>
        <authorList>
            <person name="Wu K.-M."/>
            <person name="Liao T.-L."/>
            <person name="Liu Y.-M."/>
            <person name="Young C.-C."/>
            <person name="Tsai S.-F."/>
        </authorList>
    </citation>
    <scope>NUCLEOTIDE SEQUENCE [LARGE SCALE GENOMIC DNA]</scope>
    <source>
        <strain evidence="1 2">CC-FR2-10</strain>
        <plasmid evidence="2">pdfi3</plasmid>
    </source>
</reference>
<keyword evidence="2" id="KW-1185">Reference proteome</keyword>
<name>A0A221T3A9_9DEIO</name>
<evidence type="ECO:0000313" key="2">
    <source>
        <dbReference type="Proteomes" id="UP000259030"/>
    </source>
</evidence>
<evidence type="ECO:0000313" key="1">
    <source>
        <dbReference type="EMBL" id="ASN83382.1"/>
    </source>
</evidence>
<gene>
    <name evidence="1" type="ORF">DFI_19485</name>
</gene>
<organism evidence="1 2">
    <name type="scientific">Deinococcus ficus</name>
    <dbReference type="NCBI Taxonomy" id="317577"/>
    <lineage>
        <taxon>Bacteria</taxon>
        <taxon>Thermotogati</taxon>
        <taxon>Deinococcota</taxon>
        <taxon>Deinococci</taxon>
        <taxon>Deinococcales</taxon>
        <taxon>Deinococcaceae</taxon>
        <taxon>Deinococcus</taxon>
    </lineage>
</organism>
<dbReference type="Proteomes" id="UP000259030">
    <property type="component" value="Plasmid pDFI3"/>
</dbReference>
<sequence length="63" mass="7391">MTQLLRDLLTDPELLQLTLQPRPATEHETQEWCPECEQYVPELIYDICLNCLDDQDSDDPETL</sequence>
<dbReference type="EMBL" id="CP021084">
    <property type="protein sequence ID" value="ASN83382.1"/>
    <property type="molecule type" value="Genomic_DNA"/>
</dbReference>
<keyword evidence="1" id="KW-0614">Plasmid</keyword>
<protein>
    <submittedName>
        <fullName evidence="1">Uncharacterized protein</fullName>
    </submittedName>
</protein>
<accession>A0A221T3A9</accession>
<dbReference type="AlphaFoldDB" id="A0A221T3A9"/>
<proteinExistence type="predicted"/>
<dbReference type="KEGG" id="dfc:DFI_19485"/>
<dbReference type="RefSeq" id="WP_027462818.1">
    <property type="nucleotide sequence ID" value="NZ_CP021084.1"/>
</dbReference>